<proteinExistence type="predicted"/>
<feature type="compositionally biased region" description="Basic and acidic residues" evidence="1">
    <location>
        <begin position="105"/>
        <end position="121"/>
    </location>
</feature>
<dbReference type="EMBL" id="SNRW01047144">
    <property type="protein sequence ID" value="KAA6316092.1"/>
    <property type="molecule type" value="Genomic_DNA"/>
</dbReference>
<evidence type="ECO:0000313" key="2">
    <source>
        <dbReference type="EMBL" id="KAA6316092.1"/>
    </source>
</evidence>
<organism evidence="2 3">
    <name type="scientific">Streblomastix strix</name>
    <dbReference type="NCBI Taxonomy" id="222440"/>
    <lineage>
        <taxon>Eukaryota</taxon>
        <taxon>Metamonada</taxon>
        <taxon>Preaxostyla</taxon>
        <taxon>Oxymonadida</taxon>
        <taxon>Streblomastigidae</taxon>
        <taxon>Streblomastix</taxon>
    </lineage>
</organism>
<comment type="caution">
    <text evidence="2">The sequence shown here is derived from an EMBL/GenBank/DDBJ whole genome shotgun (WGS) entry which is preliminary data.</text>
</comment>
<name>A0A5J4Q3L0_9EUKA</name>
<dbReference type="Proteomes" id="UP000324800">
    <property type="component" value="Unassembled WGS sequence"/>
</dbReference>
<protein>
    <submittedName>
        <fullName evidence="2">Uncharacterized protein</fullName>
    </submittedName>
</protein>
<sequence length="168" mass="19689">EKNLIVEVSNASLQISVLFNYNKIGKNSNKEPDLKQDTAQIKLINTSDDNQDKDIFSRFNKKNSPHVILLKQQLSETIKKYETKEREKKLQLMRGKMSLLEEGEELKNEKEEQEQQKENIDMNKGLQDEQEVTEELNNQEMKEVSKAELERQIIANTTQRRKRGAKKI</sequence>
<accession>A0A5J4Q3L0</accession>
<evidence type="ECO:0000313" key="3">
    <source>
        <dbReference type="Proteomes" id="UP000324800"/>
    </source>
</evidence>
<gene>
    <name evidence="2" type="ORF">EZS28_055312</name>
</gene>
<reference evidence="2 3" key="1">
    <citation type="submission" date="2019-03" db="EMBL/GenBank/DDBJ databases">
        <title>Single cell metagenomics reveals metabolic interactions within the superorganism composed of flagellate Streblomastix strix and complex community of Bacteroidetes bacteria on its surface.</title>
        <authorList>
            <person name="Treitli S.C."/>
            <person name="Kolisko M."/>
            <person name="Husnik F."/>
            <person name="Keeling P."/>
            <person name="Hampl V."/>
        </authorList>
    </citation>
    <scope>NUCLEOTIDE SEQUENCE [LARGE SCALE GENOMIC DNA]</scope>
    <source>
        <strain evidence="2">ST1C</strain>
    </source>
</reference>
<dbReference type="AlphaFoldDB" id="A0A5J4Q3L0"/>
<evidence type="ECO:0000256" key="1">
    <source>
        <dbReference type="SAM" id="MobiDB-lite"/>
    </source>
</evidence>
<feature type="non-terminal residue" evidence="2">
    <location>
        <position position="1"/>
    </location>
</feature>
<feature type="region of interest" description="Disordered" evidence="1">
    <location>
        <begin position="101"/>
        <end position="145"/>
    </location>
</feature>